<evidence type="ECO:0000256" key="6">
    <source>
        <dbReference type="ARBA" id="ARBA00023012"/>
    </source>
</evidence>
<evidence type="ECO:0000313" key="8">
    <source>
        <dbReference type="EMBL" id="AJZ76557.1"/>
    </source>
</evidence>
<dbReference type="KEGG" id="tah:SU86_001735"/>
<evidence type="ECO:0000259" key="7">
    <source>
        <dbReference type="PROSITE" id="PS50109"/>
    </source>
</evidence>
<dbReference type="InterPro" id="IPR003594">
    <property type="entry name" value="HATPase_dom"/>
</dbReference>
<evidence type="ECO:0000313" key="9">
    <source>
        <dbReference type="Proteomes" id="UP000266745"/>
    </source>
</evidence>
<accession>A0A3G1B8I8</accession>
<evidence type="ECO:0000256" key="3">
    <source>
        <dbReference type="ARBA" id="ARBA00022741"/>
    </source>
</evidence>
<keyword evidence="2" id="KW-0808">Transferase</keyword>
<dbReference type="SMART" id="SM00388">
    <property type="entry name" value="HisKA"/>
    <property type="match status" value="1"/>
</dbReference>
<keyword evidence="5" id="KW-0067">ATP-binding</keyword>
<proteinExistence type="predicted"/>
<dbReference type="PRINTS" id="PR00344">
    <property type="entry name" value="BCTRLSENSOR"/>
</dbReference>
<dbReference type="GO" id="GO:0000155">
    <property type="term" value="F:phosphorelay sensor kinase activity"/>
    <property type="evidence" value="ECO:0007669"/>
    <property type="project" value="InterPro"/>
</dbReference>
<dbReference type="Proteomes" id="UP000266745">
    <property type="component" value="Chromosome"/>
</dbReference>
<feature type="domain" description="Histidine kinase" evidence="7">
    <location>
        <begin position="41"/>
        <end position="244"/>
    </location>
</feature>
<organism evidence="8 9">
    <name type="scientific">Candidatus Nitrosotenuis cloacae</name>
    <dbReference type="NCBI Taxonomy" id="1603555"/>
    <lineage>
        <taxon>Archaea</taxon>
        <taxon>Nitrososphaerota</taxon>
        <taxon>Candidatus Nitrosotenuis</taxon>
    </lineage>
</organism>
<evidence type="ECO:0000256" key="5">
    <source>
        <dbReference type="ARBA" id="ARBA00022840"/>
    </source>
</evidence>
<dbReference type="Gene3D" id="1.10.287.130">
    <property type="match status" value="1"/>
</dbReference>
<dbReference type="PANTHER" id="PTHR43065:SF10">
    <property type="entry name" value="PEROXIDE STRESS-ACTIVATED HISTIDINE KINASE MAK3"/>
    <property type="match status" value="1"/>
</dbReference>
<gene>
    <name evidence="8" type="ORF">SU86_001735</name>
</gene>
<dbReference type="EMBL" id="CP011097">
    <property type="protein sequence ID" value="AJZ76557.1"/>
    <property type="molecule type" value="Genomic_DNA"/>
</dbReference>
<dbReference type="InterPro" id="IPR005467">
    <property type="entry name" value="His_kinase_dom"/>
</dbReference>
<sequence>MKNHYSNIGLVCGYIAPIERIDTKIGEKSEKLKAIGELAARLAHDLRNPLSVIKNTVEIMEAKQRLLLEEKIIYYGRLHRAVDRISHQIEDVLDFVRPGTLHFEKHLVNEIIAAALEKIVKPDTVTINLPRNFVYVVCDGIKMEVVLTNLMMNSIQAMNNSGQIDITLSDMPNDVMIQIFDTGCGISNDVLPKIFEPLFTTKQTGTGLGLASCKKIVEQHRGMITAHSKDGKGTAFSIILPKEALLSKKIEKIKKLVASN</sequence>
<evidence type="ECO:0000256" key="4">
    <source>
        <dbReference type="ARBA" id="ARBA00022777"/>
    </source>
</evidence>
<dbReference type="AlphaFoldDB" id="A0A3G1B8I8"/>
<dbReference type="Pfam" id="PF02518">
    <property type="entry name" value="HATPase_c"/>
    <property type="match status" value="1"/>
</dbReference>
<dbReference type="SMART" id="SM00387">
    <property type="entry name" value="HATPase_c"/>
    <property type="match status" value="1"/>
</dbReference>
<dbReference type="GO" id="GO:0005524">
    <property type="term" value="F:ATP binding"/>
    <property type="evidence" value="ECO:0007669"/>
    <property type="project" value="UniProtKB-KW"/>
</dbReference>
<dbReference type="PANTHER" id="PTHR43065">
    <property type="entry name" value="SENSOR HISTIDINE KINASE"/>
    <property type="match status" value="1"/>
</dbReference>
<keyword evidence="3" id="KW-0547">Nucleotide-binding</keyword>
<dbReference type="InterPro" id="IPR004358">
    <property type="entry name" value="Sig_transdc_His_kin-like_C"/>
</dbReference>
<dbReference type="InterPro" id="IPR003661">
    <property type="entry name" value="HisK_dim/P_dom"/>
</dbReference>
<dbReference type="SUPFAM" id="SSF47384">
    <property type="entry name" value="Homodimeric domain of signal transducing histidine kinase"/>
    <property type="match status" value="1"/>
</dbReference>
<keyword evidence="1" id="KW-0597">Phosphoprotein</keyword>
<reference evidence="8 9" key="1">
    <citation type="journal article" date="2016" name="Sci. Rep.">
        <title>A novel ammonia-oxidizing archaeon from wastewater treatment plant: Its enrichment, physiological and genomic characteristics.</title>
        <authorList>
            <person name="Li Y."/>
            <person name="Ding K."/>
            <person name="Wen X."/>
            <person name="Zhang B."/>
            <person name="Shen B."/>
            <person name="Yang Y."/>
        </authorList>
    </citation>
    <scope>NUCLEOTIDE SEQUENCE [LARGE SCALE GENOMIC DNA]</scope>
    <source>
        <strain evidence="8 9">SAT1</strain>
    </source>
</reference>
<dbReference type="STRING" id="1603555.SU86_001735"/>
<protein>
    <recommendedName>
        <fullName evidence="7">Histidine kinase domain-containing protein</fullName>
    </recommendedName>
</protein>
<keyword evidence="9" id="KW-1185">Reference proteome</keyword>
<dbReference type="CDD" id="cd00082">
    <property type="entry name" value="HisKA"/>
    <property type="match status" value="1"/>
</dbReference>
<dbReference type="InterPro" id="IPR036890">
    <property type="entry name" value="HATPase_C_sf"/>
</dbReference>
<evidence type="ECO:0000256" key="2">
    <source>
        <dbReference type="ARBA" id="ARBA00022679"/>
    </source>
</evidence>
<dbReference type="Gene3D" id="3.30.565.10">
    <property type="entry name" value="Histidine kinase-like ATPase, C-terminal domain"/>
    <property type="match status" value="1"/>
</dbReference>
<dbReference type="SUPFAM" id="SSF55874">
    <property type="entry name" value="ATPase domain of HSP90 chaperone/DNA topoisomerase II/histidine kinase"/>
    <property type="match status" value="1"/>
</dbReference>
<dbReference type="InterPro" id="IPR036097">
    <property type="entry name" value="HisK_dim/P_sf"/>
</dbReference>
<dbReference type="Pfam" id="PF00512">
    <property type="entry name" value="HisKA"/>
    <property type="match status" value="1"/>
</dbReference>
<evidence type="ECO:0000256" key="1">
    <source>
        <dbReference type="ARBA" id="ARBA00022553"/>
    </source>
</evidence>
<name>A0A3G1B8I8_9ARCH</name>
<dbReference type="PROSITE" id="PS50109">
    <property type="entry name" value="HIS_KIN"/>
    <property type="match status" value="1"/>
</dbReference>
<keyword evidence="4" id="KW-0418">Kinase</keyword>
<keyword evidence="6" id="KW-0902">Two-component regulatory system</keyword>